<evidence type="ECO:0000313" key="4">
    <source>
        <dbReference type="Proteomes" id="UP001497416"/>
    </source>
</evidence>
<feature type="transmembrane region" description="Helical" evidence="1">
    <location>
        <begin position="35"/>
        <end position="57"/>
    </location>
</feature>
<feature type="transmembrane region" description="Helical" evidence="1">
    <location>
        <begin position="5"/>
        <end position="23"/>
    </location>
</feature>
<keyword evidence="1" id="KW-0472">Membrane</keyword>
<name>A0ABM9P106_9FLAO</name>
<evidence type="ECO:0000259" key="2">
    <source>
        <dbReference type="Pfam" id="PF06580"/>
    </source>
</evidence>
<reference evidence="3 4" key="1">
    <citation type="submission" date="2024-05" db="EMBL/GenBank/DDBJ databases">
        <authorList>
            <person name="Duchaud E."/>
        </authorList>
    </citation>
    <scope>NUCLEOTIDE SEQUENCE [LARGE SCALE GENOMIC DNA]</scope>
    <source>
        <strain evidence="3">Ena-SAMPLE-TAB-13-05-2024-13:56:06:370-140302</strain>
    </source>
</reference>
<feature type="transmembrane region" description="Helical" evidence="1">
    <location>
        <begin position="113"/>
        <end position="135"/>
    </location>
</feature>
<keyword evidence="1" id="KW-1133">Transmembrane helix</keyword>
<organism evidence="3 4">
    <name type="scientific">Tenacibaculum platacis</name>
    <dbReference type="NCBI Taxonomy" id="3137852"/>
    <lineage>
        <taxon>Bacteria</taxon>
        <taxon>Pseudomonadati</taxon>
        <taxon>Bacteroidota</taxon>
        <taxon>Flavobacteriia</taxon>
        <taxon>Flavobacteriales</taxon>
        <taxon>Flavobacteriaceae</taxon>
        <taxon>Tenacibaculum</taxon>
    </lineage>
</organism>
<keyword evidence="1" id="KW-0812">Transmembrane</keyword>
<dbReference type="RefSeq" id="WP_348712255.1">
    <property type="nucleotide sequence ID" value="NZ_CAXIXY010000004.1"/>
</dbReference>
<accession>A0ABM9P106</accession>
<dbReference type="Pfam" id="PF06580">
    <property type="entry name" value="His_kinase"/>
    <property type="match status" value="1"/>
</dbReference>
<proteinExistence type="predicted"/>
<evidence type="ECO:0000313" key="3">
    <source>
        <dbReference type="EMBL" id="CAL2086794.1"/>
    </source>
</evidence>
<dbReference type="PANTHER" id="PTHR34220">
    <property type="entry name" value="SENSOR HISTIDINE KINASE YPDA"/>
    <property type="match status" value="1"/>
</dbReference>
<comment type="caution">
    <text evidence="3">The sequence shown here is derived from an EMBL/GenBank/DDBJ whole genome shotgun (WGS) entry which is preliminary data.</text>
</comment>
<evidence type="ECO:0000256" key="1">
    <source>
        <dbReference type="SAM" id="Phobius"/>
    </source>
</evidence>
<dbReference type="InterPro" id="IPR050640">
    <property type="entry name" value="Bact_2-comp_sensor_kinase"/>
</dbReference>
<gene>
    <name evidence="3" type="ORF">T190607A01A_20699</name>
</gene>
<dbReference type="Proteomes" id="UP001497416">
    <property type="component" value="Unassembled WGS sequence"/>
</dbReference>
<dbReference type="PANTHER" id="PTHR34220:SF7">
    <property type="entry name" value="SENSOR HISTIDINE KINASE YPDA"/>
    <property type="match status" value="1"/>
</dbReference>
<protein>
    <submittedName>
        <fullName evidence="3">His_kinase domain-containing protein</fullName>
    </submittedName>
</protein>
<keyword evidence="4" id="KW-1185">Reference proteome</keyword>
<feature type="domain" description="Signal transduction histidine kinase internal region" evidence="2">
    <location>
        <begin position="155"/>
        <end position="232"/>
    </location>
</feature>
<sequence>MKKHILIITIGILLGFLVGYYMLVSEQNANVDSLVLLGSSMLGVLVAYLNYFISIFLDKVMPWKIYEGSRLFTGVISHFILSLCIVLLGFYIYSSINSEVSFFTTYKLTNIKLGILLFLISIVFQVVYFVLYSYYSYSILQIETVKLERNQVEHQLNALKSQISPHFLFNGLNTASSLIHKDENKASLFIRKLAQMYANVLKSYSNKLTTLNKELELVESYNFLISNRFGNKYSCEILIDDEILNTKIPPLALEMLVENAVKHNVLSEESPLKVKITNDDQFIYVENNITSTPKKVASLQIGLKNINTRYVLLTGKGVVITNGNRFLVKLPIIR</sequence>
<dbReference type="InterPro" id="IPR010559">
    <property type="entry name" value="Sig_transdc_His_kin_internal"/>
</dbReference>
<dbReference type="EMBL" id="CAXIXY010000004">
    <property type="protein sequence ID" value="CAL2086794.1"/>
    <property type="molecule type" value="Genomic_DNA"/>
</dbReference>
<feature type="transmembrane region" description="Helical" evidence="1">
    <location>
        <begin position="69"/>
        <end position="93"/>
    </location>
</feature>